<protein>
    <submittedName>
        <fullName evidence="2">Uncharacterized protein</fullName>
    </submittedName>
</protein>
<dbReference type="AlphaFoldDB" id="A0A699U442"/>
<accession>A0A699U442</accession>
<organism evidence="2">
    <name type="scientific">Tanacetum cinerariifolium</name>
    <name type="common">Dalmatian daisy</name>
    <name type="synonym">Chrysanthemum cinerariifolium</name>
    <dbReference type="NCBI Taxonomy" id="118510"/>
    <lineage>
        <taxon>Eukaryota</taxon>
        <taxon>Viridiplantae</taxon>
        <taxon>Streptophyta</taxon>
        <taxon>Embryophyta</taxon>
        <taxon>Tracheophyta</taxon>
        <taxon>Spermatophyta</taxon>
        <taxon>Magnoliopsida</taxon>
        <taxon>eudicotyledons</taxon>
        <taxon>Gunneridae</taxon>
        <taxon>Pentapetalae</taxon>
        <taxon>asterids</taxon>
        <taxon>campanulids</taxon>
        <taxon>Asterales</taxon>
        <taxon>Asteraceae</taxon>
        <taxon>Asteroideae</taxon>
        <taxon>Anthemideae</taxon>
        <taxon>Anthemidinae</taxon>
        <taxon>Tanacetum</taxon>
    </lineage>
</organism>
<comment type="caution">
    <text evidence="2">The sequence shown here is derived from an EMBL/GenBank/DDBJ whole genome shotgun (WGS) entry which is preliminary data.</text>
</comment>
<feature type="region of interest" description="Disordered" evidence="1">
    <location>
        <begin position="39"/>
        <end position="76"/>
    </location>
</feature>
<reference evidence="2" key="1">
    <citation type="journal article" date="2019" name="Sci. Rep.">
        <title>Draft genome of Tanacetum cinerariifolium, the natural source of mosquito coil.</title>
        <authorList>
            <person name="Yamashiro T."/>
            <person name="Shiraishi A."/>
            <person name="Satake H."/>
            <person name="Nakayama K."/>
        </authorList>
    </citation>
    <scope>NUCLEOTIDE SEQUENCE</scope>
</reference>
<name>A0A699U442_TANCI</name>
<gene>
    <name evidence="2" type="ORF">Tci_888017</name>
</gene>
<feature type="compositionally biased region" description="Acidic residues" evidence="1">
    <location>
        <begin position="48"/>
        <end position="65"/>
    </location>
</feature>
<evidence type="ECO:0000256" key="1">
    <source>
        <dbReference type="SAM" id="MobiDB-lite"/>
    </source>
</evidence>
<evidence type="ECO:0000313" key="2">
    <source>
        <dbReference type="EMBL" id="GFD16048.1"/>
    </source>
</evidence>
<sequence>MSMAKPQASRTYTASCSVVTVLARRVRASCFVDAKHLLRDEDGKSNSDGEDDDGKSDGGEDDDGNSDGSSGYQVDNGVAFHRSMAGL</sequence>
<proteinExistence type="predicted"/>
<dbReference type="EMBL" id="BKCJ011290691">
    <property type="protein sequence ID" value="GFD16048.1"/>
    <property type="molecule type" value="Genomic_DNA"/>
</dbReference>